<dbReference type="InterPro" id="IPR020667">
    <property type="entry name" value="DNA_mismatch_repair_MutL"/>
</dbReference>
<dbReference type="Gene3D" id="3.30.1540.20">
    <property type="entry name" value="MutL, C-terminal domain, dimerisation subdomain"/>
    <property type="match status" value="1"/>
</dbReference>
<evidence type="ECO:0000256" key="5">
    <source>
        <dbReference type="HAMAP-Rule" id="MF_00149"/>
    </source>
</evidence>
<feature type="region of interest" description="Disordered" evidence="6">
    <location>
        <begin position="371"/>
        <end position="396"/>
    </location>
</feature>
<organism evidence="9 10">
    <name type="scientific">Neisseria shayeganii</name>
    <dbReference type="NCBI Taxonomy" id="607712"/>
    <lineage>
        <taxon>Bacteria</taxon>
        <taxon>Pseudomonadati</taxon>
        <taxon>Pseudomonadota</taxon>
        <taxon>Betaproteobacteria</taxon>
        <taxon>Neisseriales</taxon>
        <taxon>Neisseriaceae</taxon>
        <taxon>Neisseria</taxon>
    </lineage>
</organism>
<dbReference type="CDD" id="cd03482">
    <property type="entry name" value="MutL_Trans_MutL"/>
    <property type="match status" value="1"/>
</dbReference>
<dbReference type="InterPro" id="IPR037198">
    <property type="entry name" value="MutL_C_sf"/>
</dbReference>
<comment type="function">
    <text evidence="5">This protein is involved in the repair of mismatches in DNA. It is required for dam-dependent methyl-directed DNA mismatch repair. May act as a 'molecular matchmaker', a protein that promotes the formation of a stable complex between two or more DNA-binding proteins in an ATP-dependent manner without itself being part of a final effector complex.</text>
</comment>
<evidence type="ECO:0000259" key="8">
    <source>
        <dbReference type="SMART" id="SM01340"/>
    </source>
</evidence>
<evidence type="ECO:0000256" key="3">
    <source>
        <dbReference type="ARBA" id="ARBA00022763"/>
    </source>
</evidence>
<dbReference type="Pfam" id="PF13589">
    <property type="entry name" value="HATPase_c_3"/>
    <property type="match status" value="1"/>
</dbReference>
<dbReference type="NCBIfam" id="TIGR00585">
    <property type="entry name" value="mutl"/>
    <property type="match status" value="1"/>
</dbReference>
<dbReference type="Pfam" id="PF01119">
    <property type="entry name" value="DNA_mis_repair"/>
    <property type="match status" value="1"/>
</dbReference>
<proteinExistence type="inferred from homology"/>
<dbReference type="PANTHER" id="PTHR10073:SF12">
    <property type="entry name" value="DNA MISMATCH REPAIR PROTEIN MLH1"/>
    <property type="match status" value="1"/>
</dbReference>
<feature type="domain" description="DNA mismatch repair protein S5" evidence="8">
    <location>
        <begin position="208"/>
        <end position="326"/>
    </location>
</feature>
<evidence type="ECO:0000256" key="1">
    <source>
        <dbReference type="ARBA" id="ARBA00006082"/>
    </source>
</evidence>
<evidence type="ECO:0000259" key="7">
    <source>
        <dbReference type="SMART" id="SM00853"/>
    </source>
</evidence>
<dbReference type="GO" id="GO:0032300">
    <property type="term" value="C:mismatch repair complex"/>
    <property type="evidence" value="ECO:0007669"/>
    <property type="project" value="InterPro"/>
</dbReference>
<reference evidence="9 10" key="1">
    <citation type="submission" date="2020-07" db="EMBL/GenBank/DDBJ databases">
        <title>Genomic diversity of species in the Neisseriaceae family.</title>
        <authorList>
            <person name="Vincent A.T."/>
            <person name="Bernet E."/>
            <person name="Veyrier F.J."/>
        </authorList>
    </citation>
    <scope>NUCLEOTIDE SEQUENCE [LARGE SCALE GENOMIC DNA]</scope>
    <source>
        <strain evidence="9 10">DSM 22244</strain>
    </source>
</reference>
<keyword evidence="4 5" id="KW-0234">DNA repair</keyword>
<dbReference type="Proteomes" id="UP000514752">
    <property type="component" value="Chromosome"/>
</dbReference>
<dbReference type="Gene3D" id="3.30.1370.100">
    <property type="entry name" value="MutL, C-terminal domain, regulatory subdomain"/>
    <property type="match status" value="1"/>
</dbReference>
<dbReference type="InterPro" id="IPR014790">
    <property type="entry name" value="MutL_C"/>
</dbReference>
<keyword evidence="3 5" id="KW-0227">DNA damage</keyword>
<gene>
    <name evidence="5 9" type="primary">mutL</name>
    <name evidence="9" type="ORF">H3L94_04505</name>
</gene>
<keyword evidence="9" id="KW-0378">Hydrolase</keyword>
<dbReference type="InterPro" id="IPR036890">
    <property type="entry name" value="HATPase_C_sf"/>
</dbReference>
<evidence type="ECO:0000256" key="2">
    <source>
        <dbReference type="ARBA" id="ARBA00021975"/>
    </source>
</evidence>
<dbReference type="GO" id="GO:0140664">
    <property type="term" value="F:ATP-dependent DNA damage sensor activity"/>
    <property type="evidence" value="ECO:0007669"/>
    <property type="project" value="InterPro"/>
</dbReference>
<name>A0A7D7T5U6_9NEIS</name>
<feature type="domain" description="MutL C-terminal dimerisation" evidence="7">
    <location>
        <begin position="451"/>
        <end position="595"/>
    </location>
</feature>
<dbReference type="CDD" id="cd16926">
    <property type="entry name" value="HATPase_MutL-MLH-PMS-like"/>
    <property type="match status" value="1"/>
</dbReference>
<dbReference type="SUPFAM" id="SSF55874">
    <property type="entry name" value="ATPase domain of HSP90 chaperone/DNA topoisomerase II/histidine kinase"/>
    <property type="match status" value="1"/>
</dbReference>
<dbReference type="SMART" id="SM01340">
    <property type="entry name" value="DNA_mis_repair"/>
    <property type="match status" value="1"/>
</dbReference>
<evidence type="ECO:0000313" key="9">
    <source>
        <dbReference type="EMBL" id="QMT41293.1"/>
    </source>
</evidence>
<keyword evidence="9" id="KW-0255">Endonuclease</keyword>
<dbReference type="EMBL" id="CP059567">
    <property type="protein sequence ID" value="QMT41293.1"/>
    <property type="molecule type" value="Genomic_DNA"/>
</dbReference>
<accession>A0A7D7T5U6</accession>
<dbReference type="GO" id="GO:0030983">
    <property type="term" value="F:mismatched DNA binding"/>
    <property type="evidence" value="ECO:0007669"/>
    <property type="project" value="InterPro"/>
</dbReference>
<dbReference type="InterPro" id="IPR013507">
    <property type="entry name" value="DNA_mismatch_S5_2-like"/>
</dbReference>
<dbReference type="Pfam" id="PF08676">
    <property type="entry name" value="MutL_C"/>
    <property type="match status" value="1"/>
</dbReference>
<dbReference type="InterPro" id="IPR038973">
    <property type="entry name" value="MutL/Mlh/Pms-like"/>
</dbReference>
<dbReference type="HAMAP" id="MF_00149">
    <property type="entry name" value="DNA_mis_repair"/>
    <property type="match status" value="1"/>
</dbReference>
<protein>
    <recommendedName>
        <fullName evidence="2 5">DNA mismatch repair protein MutL</fullName>
    </recommendedName>
</protein>
<dbReference type="NCBIfam" id="NF000949">
    <property type="entry name" value="PRK00095.1-2"/>
    <property type="match status" value="1"/>
</dbReference>
<dbReference type="GO" id="GO:0006298">
    <property type="term" value="P:mismatch repair"/>
    <property type="evidence" value="ECO:0007669"/>
    <property type="project" value="UniProtKB-UniRule"/>
</dbReference>
<dbReference type="SUPFAM" id="SSF118116">
    <property type="entry name" value="DNA mismatch repair protein MutL"/>
    <property type="match status" value="1"/>
</dbReference>
<dbReference type="InterPro" id="IPR014762">
    <property type="entry name" value="DNA_mismatch_repair_CS"/>
</dbReference>
<sequence>MSRIAALPDHLINQIAAGEVVERPANALKEIVENSLDAGADQIDVELAGGGIKLIRVCDNGGGIHADDLKLALSRHATSKIASLGDLERVASMGFRGEGLASIASVSRLTLTSRTDGSPHAHSIRAVDGKLEDGSAAAHPVGTTVEVAELFFNTPARRKFLKSEATEYAHCATMLERLALAHSQVAFSLKHNGKSVFKYPPHSEAQRMAAILGDDFAAAALAVDSGPGLLRLHGYIAKPTFAKGRSDRQFCFVNRRFVRDKVMLHAVKQAYRDVLHNQIVPSFVLFLELPPEMVDVNVHPTKTEIRFRDSQAIHRLVFHTLNKALADTRADQTESVSNAGAVLHDMLGITPAGDSPQQVPTSFFAQETLSAARPSGGSRPATYTPAARPPQQRALSLQESRDALRTYAELYRRSDDETALPEAVRSAIESALPEEHPQNDGSEPHYPLGFAIAQLLGIYILAQAEDSLILVDMHAAAERVNYEKMKGQRALSGSLNSQQLLIPVTFEAGREEMAALEEHADALQRFGLHCSALNERSIAVRAVPNMLAKTDVAALARAVLHDLAEHGQSHSIEALENHILGTLACHGSVRAGRRLTLPEMNALLRDMEATPRSNQCNHGRPTWVKLTLKELDALFLRGQ</sequence>
<dbReference type="SMART" id="SM00853">
    <property type="entry name" value="MutL_C"/>
    <property type="match status" value="1"/>
</dbReference>
<evidence type="ECO:0000313" key="10">
    <source>
        <dbReference type="Proteomes" id="UP000514752"/>
    </source>
</evidence>
<dbReference type="InterPro" id="IPR002099">
    <property type="entry name" value="MutL/Mlh/PMS"/>
</dbReference>
<dbReference type="SUPFAM" id="SSF54211">
    <property type="entry name" value="Ribosomal protein S5 domain 2-like"/>
    <property type="match status" value="1"/>
</dbReference>
<dbReference type="PROSITE" id="PS00058">
    <property type="entry name" value="DNA_MISMATCH_REPAIR_1"/>
    <property type="match status" value="1"/>
</dbReference>
<evidence type="ECO:0000256" key="4">
    <source>
        <dbReference type="ARBA" id="ARBA00023204"/>
    </source>
</evidence>
<dbReference type="AlphaFoldDB" id="A0A7D7T5U6"/>
<dbReference type="FunFam" id="3.30.565.10:FF:000003">
    <property type="entry name" value="DNA mismatch repair endonuclease MutL"/>
    <property type="match status" value="1"/>
</dbReference>
<dbReference type="Gene3D" id="3.30.565.10">
    <property type="entry name" value="Histidine kinase-like ATPase, C-terminal domain"/>
    <property type="match status" value="1"/>
</dbReference>
<dbReference type="InterPro" id="IPR042120">
    <property type="entry name" value="MutL_C_dimsub"/>
</dbReference>
<dbReference type="InterPro" id="IPR014721">
    <property type="entry name" value="Ribsml_uS5_D2-typ_fold_subgr"/>
</dbReference>
<dbReference type="Gene3D" id="3.30.230.10">
    <property type="match status" value="1"/>
</dbReference>
<dbReference type="GO" id="GO:0005524">
    <property type="term" value="F:ATP binding"/>
    <property type="evidence" value="ECO:0007669"/>
    <property type="project" value="InterPro"/>
</dbReference>
<dbReference type="GO" id="GO:0004519">
    <property type="term" value="F:endonuclease activity"/>
    <property type="evidence" value="ECO:0007669"/>
    <property type="project" value="UniProtKB-KW"/>
</dbReference>
<dbReference type="KEGG" id="nsg:H3L94_04505"/>
<dbReference type="InterPro" id="IPR020568">
    <property type="entry name" value="Ribosomal_Su5_D2-typ_SF"/>
</dbReference>
<feature type="compositionally biased region" description="Low complexity" evidence="6">
    <location>
        <begin position="379"/>
        <end position="390"/>
    </location>
</feature>
<dbReference type="PANTHER" id="PTHR10073">
    <property type="entry name" value="DNA MISMATCH REPAIR PROTEIN MLH, PMS, MUTL"/>
    <property type="match status" value="1"/>
</dbReference>
<dbReference type="InterPro" id="IPR042121">
    <property type="entry name" value="MutL_C_regsub"/>
</dbReference>
<dbReference type="GO" id="GO:0016887">
    <property type="term" value="F:ATP hydrolysis activity"/>
    <property type="evidence" value="ECO:0007669"/>
    <property type="project" value="InterPro"/>
</dbReference>
<keyword evidence="9" id="KW-0540">Nuclease</keyword>
<comment type="similarity">
    <text evidence="1 5">Belongs to the DNA mismatch repair MutL/HexB family.</text>
</comment>
<evidence type="ECO:0000256" key="6">
    <source>
        <dbReference type="SAM" id="MobiDB-lite"/>
    </source>
</evidence>
<dbReference type="RefSeq" id="WP_182122836.1">
    <property type="nucleotide sequence ID" value="NZ_CP059567.1"/>
</dbReference>